<dbReference type="PANTHER" id="PTHR30483:SF38">
    <property type="entry name" value="BLR7848 PROTEIN"/>
    <property type="match status" value="1"/>
</dbReference>
<sequence length="384" mass="40397">MKRFLRYTMLGGALLAALPARAEITVGFVTSLSGPASSIGILYSNGIKAAHLYRDAVAGETIRLIQLDDGSDPSAATRNARKLVEENKVDILIGTSSAPSSLAMAAVAAELKVPMIAISPINVEASQSGDRWAICVPQTPALMMKAVTDRMAKNGTKKVGYIGFSDAWGDLVYNGAKAAEAGGHLAFTTDQRYTRTDSSVTGQILKVLATKPDGVLDGGSATQGALPLLALQERGYKGRLYGNPALVNADFIRVAGKSAEGIELPTGPVIVAEQLPEGHFAKAPSLAFRDAYQKANGTPSTDSFSAYAFDAWLIMTDASKRAMAAEAKPGTPGFRRALNEAIFSTKELPGTEAVYSYTPASSFGVDARGVVMVRLQGGTWIYAP</sequence>
<dbReference type="OrthoDB" id="9791590at2"/>
<protein>
    <submittedName>
        <fullName evidence="6">Branched-chain amino acid ABC transporter substrate-binding protein</fullName>
    </submittedName>
</protein>
<evidence type="ECO:0000256" key="3">
    <source>
        <dbReference type="ARBA" id="ARBA00022970"/>
    </source>
</evidence>
<dbReference type="EMBL" id="LABX01000202">
    <property type="protein sequence ID" value="KMO29536.1"/>
    <property type="molecule type" value="Genomic_DNA"/>
</dbReference>
<feature type="chain" id="PRO_5005282769" evidence="4">
    <location>
        <begin position="23"/>
        <end position="384"/>
    </location>
</feature>
<dbReference type="InterPro" id="IPR051010">
    <property type="entry name" value="BCAA_transport"/>
</dbReference>
<dbReference type="Gene3D" id="3.40.50.2300">
    <property type="match status" value="2"/>
</dbReference>
<keyword evidence="2 4" id="KW-0732">Signal</keyword>
<dbReference type="SUPFAM" id="SSF53822">
    <property type="entry name" value="Periplasmic binding protein-like I"/>
    <property type="match status" value="1"/>
</dbReference>
<proteinExistence type="inferred from homology"/>
<dbReference type="RefSeq" id="WP_048466388.1">
    <property type="nucleotide sequence ID" value="NZ_LABX01000202.1"/>
</dbReference>
<dbReference type="GO" id="GO:0006865">
    <property type="term" value="P:amino acid transport"/>
    <property type="evidence" value="ECO:0007669"/>
    <property type="project" value="UniProtKB-KW"/>
</dbReference>
<accession>A0A0J6UTP3</accession>
<reference evidence="6 7" key="1">
    <citation type="submission" date="2015-03" db="EMBL/GenBank/DDBJ databases">
        <title>Genome sequencing of Methylobacterium aquaticum DSM16371 type strain.</title>
        <authorList>
            <person name="Chaudhry V."/>
            <person name="Patil P.B."/>
        </authorList>
    </citation>
    <scope>NUCLEOTIDE SEQUENCE [LARGE SCALE GENOMIC DNA]</scope>
    <source>
        <strain evidence="6 7">DSM 16371</strain>
    </source>
</reference>
<evidence type="ECO:0000256" key="4">
    <source>
        <dbReference type="SAM" id="SignalP"/>
    </source>
</evidence>
<keyword evidence="3" id="KW-0813">Transport</keyword>
<organism evidence="6 7">
    <name type="scientific">Methylobacterium aquaticum</name>
    <dbReference type="NCBI Taxonomy" id="270351"/>
    <lineage>
        <taxon>Bacteria</taxon>
        <taxon>Pseudomonadati</taxon>
        <taxon>Pseudomonadota</taxon>
        <taxon>Alphaproteobacteria</taxon>
        <taxon>Hyphomicrobiales</taxon>
        <taxon>Methylobacteriaceae</taxon>
        <taxon>Methylobacterium</taxon>
    </lineage>
</organism>
<keyword evidence="3" id="KW-0029">Amino-acid transport</keyword>
<evidence type="ECO:0000313" key="7">
    <source>
        <dbReference type="Proteomes" id="UP000035929"/>
    </source>
</evidence>
<dbReference type="CDD" id="cd06333">
    <property type="entry name" value="PBP1_ABC_RPA1789-like"/>
    <property type="match status" value="1"/>
</dbReference>
<evidence type="ECO:0000256" key="2">
    <source>
        <dbReference type="ARBA" id="ARBA00022729"/>
    </source>
</evidence>
<feature type="domain" description="Leucine-binding protein" evidence="5">
    <location>
        <begin position="23"/>
        <end position="342"/>
    </location>
</feature>
<dbReference type="PATRIC" id="fig|270351.6.peg.2899"/>
<feature type="signal peptide" evidence="4">
    <location>
        <begin position="1"/>
        <end position="22"/>
    </location>
</feature>
<evidence type="ECO:0000256" key="1">
    <source>
        <dbReference type="ARBA" id="ARBA00010062"/>
    </source>
</evidence>
<dbReference type="PANTHER" id="PTHR30483">
    <property type="entry name" value="LEUCINE-SPECIFIC-BINDING PROTEIN"/>
    <property type="match status" value="1"/>
</dbReference>
<dbReference type="Pfam" id="PF13458">
    <property type="entry name" value="Peripla_BP_6"/>
    <property type="match status" value="1"/>
</dbReference>
<dbReference type="InterPro" id="IPR028081">
    <property type="entry name" value="Leu-bd"/>
</dbReference>
<dbReference type="InterPro" id="IPR028082">
    <property type="entry name" value="Peripla_BP_I"/>
</dbReference>
<comment type="similarity">
    <text evidence="1">Belongs to the leucine-binding protein family.</text>
</comment>
<gene>
    <name evidence="6" type="ORF">VP06_24440</name>
</gene>
<evidence type="ECO:0000259" key="5">
    <source>
        <dbReference type="Pfam" id="PF13458"/>
    </source>
</evidence>
<dbReference type="Proteomes" id="UP000035929">
    <property type="component" value="Unassembled WGS sequence"/>
</dbReference>
<comment type="caution">
    <text evidence="6">The sequence shown here is derived from an EMBL/GenBank/DDBJ whole genome shotgun (WGS) entry which is preliminary data.</text>
</comment>
<dbReference type="AlphaFoldDB" id="A0A0J6UTP3"/>
<evidence type="ECO:0000313" key="6">
    <source>
        <dbReference type="EMBL" id="KMO29536.1"/>
    </source>
</evidence>
<name>A0A0J6UTP3_9HYPH</name>